<evidence type="ECO:0000313" key="1">
    <source>
        <dbReference type="EMBL" id="KAI3767382.1"/>
    </source>
</evidence>
<sequence>MEVLNIRDKVEIEQSYMKKQEAILHESIQNPSPPPTATSSPPSASASPTHEFSFTISLHPYPPQKSQQDGHKFGTYDDSDQDKLRRTTMTPPPEPLTAIDLSPADDIFFHGHLLPLHLLSHLPISPRSSTNSMDSFTLPTKDIIKDQHSPIGNTSFHYHNRNTFSDFNLPRNNVNQIRPKSKSFSLFGRHKGKKGCVDERERDHEDQDKEINNNNSKKKLKLEVAQLIKRYLKMVRPLLSFPKARKSNTEINRQPHSFSGNLLSSRSSLPLQVNRGGGRRGEFSAPVSMRTSPANSGILLASGTVSPAKSTASDSTMEELQAAIQAAIAHCKNSIAMEDKIHA</sequence>
<name>A0ACB9F9N3_CICIN</name>
<reference evidence="1 2" key="2">
    <citation type="journal article" date="2022" name="Mol. Ecol. Resour.">
        <title>The genomes of chicory, endive, great burdock and yacon provide insights into Asteraceae paleo-polyploidization history and plant inulin production.</title>
        <authorList>
            <person name="Fan W."/>
            <person name="Wang S."/>
            <person name="Wang H."/>
            <person name="Wang A."/>
            <person name="Jiang F."/>
            <person name="Liu H."/>
            <person name="Zhao H."/>
            <person name="Xu D."/>
            <person name="Zhang Y."/>
        </authorList>
    </citation>
    <scope>NUCLEOTIDE SEQUENCE [LARGE SCALE GENOMIC DNA]</scope>
    <source>
        <strain evidence="2">cv. Punajuju</strain>
        <tissue evidence="1">Leaves</tissue>
    </source>
</reference>
<proteinExistence type="predicted"/>
<evidence type="ECO:0000313" key="2">
    <source>
        <dbReference type="Proteomes" id="UP001055811"/>
    </source>
</evidence>
<organism evidence="1 2">
    <name type="scientific">Cichorium intybus</name>
    <name type="common">Chicory</name>
    <dbReference type="NCBI Taxonomy" id="13427"/>
    <lineage>
        <taxon>Eukaryota</taxon>
        <taxon>Viridiplantae</taxon>
        <taxon>Streptophyta</taxon>
        <taxon>Embryophyta</taxon>
        <taxon>Tracheophyta</taxon>
        <taxon>Spermatophyta</taxon>
        <taxon>Magnoliopsida</taxon>
        <taxon>eudicotyledons</taxon>
        <taxon>Gunneridae</taxon>
        <taxon>Pentapetalae</taxon>
        <taxon>asterids</taxon>
        <taxon>campanulids</taxon>
        <taxon>Asterales</taxon>
        <taxon>Asteraceae</taxon>
        <taxon>Cichorioideae</taxon>
        <taxon>Cichorieae</taxon>
        <taxon>Cichoriinae</taxon>
        <taxon>Cichorium</taxon>
    </lineage>
</organism>
<dbReference type="EMBL" id="CM042011">
    <property type="protein sequence ID" value="KAI3767382.1"/>
    <property type="molecule type" value="Genomic_DNA"/>
</dbReference>
<dbReference type="Proteomes" id="UP001055811">
    <property type="component" value="Linkage Group LG03"/>
</dbReference>
<keyword evidence="2" id="KW-1185">Reference proteome</keyword>
<gene>
    <name evidence="1" type="ORF">L2E82_17480</name>
</gene>
<accession>A0ACB9F9N3</accession>
<protein>
    <submittedName>
        <fullName evidence="1">Uncharacterized protein</fullName>
    </submittedName>
</protein>
<comment type="caution">
    <text evidence="1">The sequence shown here is derived from an EMBL/GenBank/DDBJ whole genome shotgun (WGS) entry which is preliminary data.</text>
</comment>
<reference evidence="2" key="1">
    <citation type="journal article" date="2022" name="Mol. Ecol. Resour.">
        <title>The genomes of chicory, endive, great burdock and yacon provide insights into Asteraceae palaeo-polyploidization history and plant inulin production.</title>
        <authorList>
            <person name="Fan W."/>
            <person name="Wang S."/>
            <person name="Wang H."/>
            <person name="Wang A."/>
            <person name="Jiang F."/>
            <person name="Liu H."/>
            <person name="Zhao H."/>
            <person name="Xu D."/>
            <person name="Zhang Y."/>
        </authorList>
    </citation>
    <scope>NUCLEOTIDE SEQUENCE [LARGE SCALE GENOMIC DNA]</scope>
    <source>
        <strain evidence="2">cv. Punajuju</strain>
    </source>
</reference>